<dbReference type="EMBL" id="JAQQBS010000001">
    <property type="protein sequence ID" value="KAK0177312.1"/>
    <property type="molecule type" value="Genomic_DNA"/>
</dbReference>
<feature type="domain" description="H15" evidence="2">
    <location>
        <begin position="6"/>
        <end position="76"/>
    </location>
</feature>
<sequence>MAPQNNSKKFEKLVVHAIRKLQDIQGSTFKEISDFLSREYDVPTNQIKKQVRLALRRGVSYGILQRHNGNTYTCNKKFLERQSRLKKIGEVVERYPWIKPRVWHKNKRGSINRRRVQKGRVYKSQLHKAKKRSKRKKGSKKMNMGRRRPMNRLRKLKGKNLDWLELLGLLLTKNKDPKYSTKKRRHRQTTRSRGRKKKGGQ</sequence>
<comment type="caution">
    <text evidence="3">The sequence shown here is derived from an EMBL/GenBank/DDBJ whole genome shotgun (WGS) entry which is preliminary data.</text>
</comment>
<dbReference type="InterPro" id="IPR036388">
    <property type="entry name" value="WH-like_DNA-bd_sf"/>
</dbReference>
<dbReference type="GO" id="GO:0003677">
    <property type="term" value="F:DNA binding"/>
    <property type="evidence" value="ECO:0007669"/>
    <property type="project" value="InterPro"/>
</dbReference>
<dbReference type="SUPFAM" id="SSF46785">
    <property type="entry name" value="Winged helix' DNA-binding domain"/>
    <property type="match status" value="1"/>
</dbReference>
<feature type="region of interest" description="Disordered" evidence="1">
    <location>
        <begin position="174"/>
        <end position="201"/>
    </location>
</feature>
<evidence type="ECO:0000259" key="2">
    <source>
        <dbReference type="PROSITE" id="PS51504"/>
    </source>
</evidence>
<evidence type="ECO:0000313" key="4">
    <source>
        <dbReference type="Proteomes" id="UP001168990"/>
    </source>
</evidence>
<dbReference type="Gene3D" id="1.10.10.10">
    <property type="entry name" value="Winged helix-like DNA-binding domain superfamily/Winged helix DNA-binding domain"/>
    <property type="match status" value="1"/>
</dbReference>
<proteinExistence type="predicted"/>
<keyword evidence="4" id="KW-1185">Reference proteome</keyword>
<name>A0AA39KXH9_9HYME</name>
<gene>
    <name evidence="3" type="ORF">PV328_001380</name>
</gene>
<dbReference type="PROSITE" id="PS51504">
    <property type="entry name" value="H15"/>
    <property type="match status" value="1"/>
</dbReference>
<dbReference type="InterPro" id="IPR031957">
    <property type="entry name" value="DUF4777"/>
</dbReference>
<organism evidence="3 4">
    <name type="scientific">Microctonus aethiopoides</name>
    <dbReference type="NCBI Taxonomy" id="144406"/>
    <lineage>
        <taxon>Eukaryota</taxon>
        <taxon>Metazoa</taxon>
        <taxon>Ecdysozoa</taxon>
        <taxon>Arthropoda</taxon>
        <taxon>Hexapoda</taxon>
        <taxon>Insecta</taxon>
        <taxon>Pterygota</taxon>
        <taxon>Neoptera</taxon>
        <taxon>Endopterygota</taxon>
        <taxon>Hymenoptera</taxon>
        <taxon>Apocrita</taxon>
        <taxon>Ichneumonoidea</taxon>
        <taxon>Braconidae</taxon>
        <taxon>Euphorinae</taxon>
        <taxon>Microctonus</taxon>
    </lineage>
</organism>
<dbReference type="AlphaFoldDB" id="A0AA39KXH9"/>
<dbReference type="Pfam" id="PF16007">
    <property type="entry name" value="DUF4777"/>
    <property type="match status" value="1"/>
</dbReference>
<reference evidence="3" key="1">
    <citation type="journal article" date="2023" name="bioRxiv">
        <title>Scaffold-level genome assemblies of two parasitoid biocontrol wasps reveal the parthenogenesis mechanism and an associated novel virus.</title>
        <authorList>
            <person name="Inwood S."/>
            <person name="Skelly J."/>
            <person name="Guhlin J."/>
            <person name="Harrop T."/>
            <person name="Goldson S."/>
            <person name="Dearden P."/>
        </authorList>
    </citation>
    <scope>NUCLEOTIDE SEQUENCE</scope>
    <source>
        <strain evidence="3">Irish</strain>
        <tissue evidence="3">Whole body</tissue>
    </source>
</reference>
<dbReference type="InterPro" id="IPR005818">
    <property type="entry name" value="Histone_H1/H5_H15"/>
</dbReference>
<evidence type="ECO:0000313" key="3">
    <source>
        <dbReference type="EMBL" id="KAK0177312.1"/>
    </source>
</evidence>
<dbReference type="GO" id="GO:0006334">
    <property type="term" value="P:nucleosome assembly"/>
    <property type="evidence" value="ECO:0007669"/>
    <property type="project" value="InterPro"/>
</dbReference>
<feature type="region of interest" description="Disordered" evidence="1">
    <location>
        <begin position="118"/>
        <end position="155"/>
    </location>
</feature>
<dbReference type="Proteomes" id="UP001168990">
    <property type="component" value="Unassembled WGS sequence"/>
</dbReference>
<feature type="compositionally biased region" description="Basic residues" evidence="1">
    <location>
        <begin position="180"/>
        <end position="201"/>
    </location>
</feature>
<reference evidence="3" key="2">
    <citation type="submission" date="2023-03" db="EMBL/GenBank/DDBJ databases">
        <authorList>
            <person name="Inwood S.N."/>
            <person name="Skelly J.G."/>
            <person name="Guhlin J."/>
            <person name="Harrop T.W.R."/>
            <person name="Goldson S.G."/>
            <person name="Dearden P.K."/>
        </authorList>
    </citation>
    <scope>NUCLEOTIDE SEQUENCE</scope>
    <source>
        <strain evidence="3">Irish</strain>
        <tissue evidence="3">Whole body</tissue>
    </source>
</reference>
<evidence type="ECO:0000256" key="1">
    <source>
        <dbReference type="SAM" id="MobiDB-lite"/>
    </source>
</evidence>
<dbReference type="InterPro" id="IPR036390">
    <property type="entry name" value="WH_DNA-bd_sf"/>
</dbReference>
<accession>A0AA39KXH9</accession>
<protein>
    <recommendedName>
        <fullName evidence="2">H15 domain-containing protein</fullName>
    </recommendedName>
</protein>
<dbReference type="GO" id="GO:0000786">
    <property type="term" value="C:nucleosome"/>
    <property type="evidence" value="ECO:0007669"/>
    <property type="project" value="InterPro"/>
</dbReference>